<keyword evidence="3" id="KW-1185">Reference proteome</keyword>
<keyword evidence="1" id="KW-0812">Transmembrane</keyword>
<feature type="transmembrane region" description="Helical" evidence="1">
    <location>
        <begin position="6"/>
        <end position="27"/>
    </location>
</feature>
<accession>A0AAD7NZ35</accession>
<gene>
    <name evidence="2" type="ORF">B0H16DRAFT_1496820</name>
</gene>
<comment type="caution">
    <text evidence="2">The sequence shown here is derived from an EMBL/GenBank/DDBJ whole genome shotgun (WGS) entry which is preliminary data.</text>
</comment>
<dbReference type="AlphaFoldDB" id="A0AAD7NZ35"/>
<dbReference type="Proteomes" id="UP001215598">
    <property type="component" value="Unassembled WGS sequence"/>
</dbReference>
<protein>
    <submittedName>
        <fullName evidence="2">Uncharacterized protein</fullName>
    </submittedName>
</protein>
<organism evidence="2 3">
    <name type="scientific">Mycena metata</name>
    <dbReference type="NCBI Taxonomy" id="1033252"/>
    <lineage>
        <taxon>Eukaryota</taxon>
        <taxon>Fungi</taxon>
        <taxon>Dikarya</taxon>
        <taxon>Basidiomycota</taxon>
        <taxon>Agaricomycotina</taxon>
        <taxon>Agaricomycetes</taxon>
        <taxon>Agaricomycetidae</taxon>
        <taxon>Agaricales</taxon>
        <taxon>Marasmiineae</taxon>
        <taxon>Mycenaceae</taxon>
        <taxon>Mycena</taxon>
    </lineage>
</organism>
<evidence type="ECO:0000313" key="3">
    <source>
        <dbReference type="Proteomes" id="UP001215598"/>
    </source>
</evidence>
<reference evidence="2" key="1">
    <citation type="submission" date="2023-03" db="EMBL/GenBank/DDBJ databases">
        <title>Massive genome expansion in bonnet fungi (Mycena s.s.) driven by repeated elements and novel gene families across ecological guilds.</title>
        <authorList>
            <consortium name="Lawrence Berkeley National Laboratory"/>
            <person name="Harder C.B."/>
            <person name="Miyauchi S."/>
            <person name="Viragh M."/>
            <person name="Kuo A."/>
            <person name="Thoen E."/>
            <person name="Andreopoulos B."/>
            <person name="Lu D."/>
            <person name="Skrede I."/>
            <person name="Drula E."/>
            <person name="Henrissat B."/>
            <person name="Morin E."/>
            <person name="Kohler A."/>
            <person name="Barry K."/>
            <person name="LaButti K."/>
            <person name="Morin E."/>
            <person name="Salamov A."/>
            <person name="Lipzen A."/>
            <person name="Mereny Z."/>
            <person name="Hegedus B."/>
            <person name="Baldrian P."/>
            <person name="Stursova M."/>
            <person name="Weitz H."/>
            <person name="Taylor A."/>
            <person name="Grigoriev I.V."/>
            <person name="Nagy L.G."/>
            <person name="Martin F."/>
            <person name="Kauserud H."/>
        </authorList>
    </citation>
    <scope>NUCLEOTIDE SEQUENCE</scope>
    <source>
        <strain evidence="2">CBHHK182m</strain>
    </source>
</reference>
<dbReference type="Pfam" id="PF14087">
    <property type="entry name" value="DUF4267"/>
    <property type="match status" value="1"/>
</dbReference>
<name>A0AAD7NZ35_9AGAR</name>
<evidence type="ECO:0000256" key="1">
    <source>
        <dbReference type="SAM" id="Phobius"/>
    </source>
</evidence>
<dbReference type="EMBL" id="JARKIB010000004">
    <property type="protein sequence ID" value="KAJ7781008.1"/>
    <property type="molecule type" value="Genomic_DNA"/>
</dbReference>
<keyword evidence="1" id="KW-0472">Membrane</keyword>
<feature type="transmembrane region" description="Helical" evidence="1">
    <location>
        <begin position="48"/>
        <end position="70"/>
    </location>
</feature>
<keyword evidence="1" id="KW-1133">Transmembrane helix</keyword>
<dbReference type="InterPro" id="IPR025363">
    <property type="entry name" value="DUF4267"/>
</dbReference>
<sequence>MPPFKALHIFPLFCASALTFGSMIPFFRPHHAIREFGLPERIAVSQPAQASFVISGARGSVIGMAMWIFYLQGKLKAVA</sequence>
<evidence type="ECO:0000313" key="2">
    <source>
        <dbReference type="EMBL" id="KAJ7781008.1"/>
    </source>
</evidence>
<proteinExistence type="predicted"/>